<evidence type="ECO:0000256" key="11">
    <source>
        <dbReference type="ARBA" id="ARBA00049878"/>
    </source>
</evidence>
<sequence>MNEQNIVIVSNEFVDISQHYQWLSQSTQDGAIVTFTGKVRSLQNDVSSLYLEHYQGMTENVLLNIIEQARERWQLNRIIIVHRVGEILANENIVYVGVSSAHRKDSFAAADFIMDVLKNEAPFWKKEKTSTHDNWVEAKKTDKDALKKWY</sequence>
<evidence type="ECO:0000256" key="10">
    <source>
        <dbReference type="ARBA" id="ARBA00032474"/>
    </source>
</evidence>
<dbReference type="Pfam" id="PF02391">
    <property type="entry name" value="MoaE"/>
    <property type="match status" value="1"/>
</dbReference>
<comment type="pathway">
    <text evidence="1">Cofactor biosynthesis; molybdopterin biosynthesis.</text>
</comment>
<dbReference type="NCBIfam" id="NF007959">
    <property type="entry name" value="PRK10678.1"/>
    <property type="match status" value="1"/>
</dbReference>
<dbReference type="Proteomes" id="UP000278542">
    <property type="component" value="Unassembled WGS sequence"/>
</dbReference>
<comment type="caution">
    <text evidence="12">The sequence shown here is derived from an EMBL/GenBank/DDBJ whole genome shotgun (WGS) entry which is preliminary data.</text>
</comment>
<keyword evidence="5" id="KW-0501">Molybdenum cofactor biosynthesis</keyword>
<evidence type="ECO:0000256" key="9">
    <source>
        <dbReference type="ARBA" id="ARBA00030781"/>
    </source>
</evidence>
<dbReference type="InterPro" id="IPR036563">
    <property type="entry name" value="MoaE_sf"/>
</dbReference>
<evidence type="ECO:0000256" key="7">
    <source>
        <dbReference type="ARBA" id="ARBA00029745"/>
    </source>
</evidence>
<evidence type="ECO:0000256" key="4">
    <source>
        <dbReference type="ARBA" id="ARBA00013858"/>
    </source>
</evidence>
<evidence type="ECO:0000256" key="3">
    <source>
        <dbReference type="ARBA" id="ARBA00011950"/>
    </source>
</evidence>
<evidence type="ECO:0000256" key="2">
    <source>
        <dbReference type="ARBA" id="ARBA00005426"/>
    </source>
</evidence>
<name>A0A495RCA5_9GAMM</name>
<accession>A0A495RCA5</accession>
<dbReference type="SUPFAM" id="SSF54690">
    <property type="entry name" value="Molybdopterin synthase subunit MoaE"/>
    <property type="match status" value="1"/>
</dbReference>
<evidence type="ECO:0000256" key="8">
    <source>
        <dbReference type="ARBA" id="ARBA00030407"/>
    </source>
</evidence>
<dbReference type="UniPathway" id="UPA00344"/>
<dbReference type="EMBL" id="RBWY01000003">
    <property type="protein sequence ID" value="RKS85093.1"/>
    <property type="molecule type" value="Genomic_DNA"/>
</dbReference>
<organism evidence="12 13">
    <name type="scientific">Orbus hercynius</name>
    <dbReference type="NCBI Taxonomy" id="593135"/>
    <lineage>
        <taxon>Bacteria</taxon>
        <taxon>Pseudomonadati</taxon>
        <taxon>Pseudomonadota</taxon>
        <taxon>Gammaproteobacteria</taxon>
        <taxon>Orbales</taxon>
        <taxon>Orbaceae</taxon>
        <taxon>Orbus</taxon>
    </lineage>
</organism>
<evidence type="ECO:0000313" key="13">
    <source>
        <dbReference type="Proteomes" id="UP000278542"/>
    </source>
</evidence>
<evidence type="ECO:0000256" key="1">
    <source>
        <dbReference type="ARBA" id="ARBA00005046"/>
    </source>
</evidence>
<dbReference type="GO" id="GO:0030366">
    <property type="term" value="F:molybdopterin synthase activity"/>
    <property type="evidence" value="ECO:0007669"/>
    <property type="project" value="UniProtKB-EC"/>
</dbReference>
<dbReference type="RefSeq" id="WP_121145252.1">
    <property type="nucleotide sequence ID" value="NZ_RBWY01000003.1"/>
</dbReference>
<dbReference type="PANTHER" id="PTHR23404">
    <property type="entry name" value="MOLYBDOPTERIN SYNTHASE RELATED"/>
    <property type="match status" value="1"/>
</dbReference>
<dbReference type="CDD" id="cd00756">
    <property type="entry name" value="MoaE"/>
    <property type="match status" value="1"/>
</dbReference>
<dbReference type="InterPro" id="IPR003448">
    <property type="entry name" value="Mopterin_biosynth_MoaE"/>
</dbReference>
<comment type="subunit">
    <text evidence="6">Heterotetramer of 2 MoaD subunits and 2 MoaE subunits. Also stable as homodimer. The enzyme changes between these two forms during catalysis.</text>
</comment>
<dbReference type="GO" id="GO:0006777">
    <property type="term" value="P:Mo-molybdopterin cofactor biosynthetic process"/>
    <property type="evidence" value="ECO:0007669"/>
    <property type="project" value="UniProtKB-KW"/>
</dbReference>
<dbReference type="OrthoDB" id="9803224at2"/>
<evidence type="ECO:0000256" key="5">
    <source>
        <dbReference type="ARBA" id="ARBA00023150"/>
    </source>
</evidence>
<protein>
    <recommendedName>
        <fullName evidence="4">Molybdopterin synthase catalytic subunit</fullName>
        <ecNumber evidence="3">2.8.1.12</ecNumber>
    </recommendedName>
    <alternativeName>
        <fullName evidence="9">MPT synthase subunit 2</fullName>
    </alternativeName>
    <alternativeName>
        <fullName evidence="7">Molybdenum cofactor biosynthesis protein E</fullName>
    </alternativeName>
    <alternativeName>
        <fullName evidence="8">Molybdopterin-converting factor large subunit</fullName>
    </alternativeName>
    <alternativeName>
        <fullName evidence="10">Molybdopterin-converting factor subunit 2</fullName>
    </alternativeName>
</protein>
<evidence type="ECO:0000256" key="6">
    <source>
        <dbReference type="ARBA" id="ARBA00026066"/>
    </source>
</evidence>
<comment type="catalytic activity">
    <reaction evidence="11">
        <text>2 [molybdopterin-synthase sulfur-carrier protein]-C-terminal-Gly-aminoethanethioate + cyclic pyranopterin phosphate + H2O = molybdopterin + 2 [molybdopterin-synthase sulfur-carrier protein]-C-terminal Gly-Gly + 2 H(+)</text>
        <dbReference type="Rhea" id="RHEA:26333"/>
        <dbReference type="Rhea" id="RHEA-COMP:12202"/>
        <dbReference type="Rhea" id="RHEA-COMP:19907"/>
        <dbReference type="ChEBI" id="CHEBI:15377"/>
        <dbReference type="ChEBI" id="CHEBI:15378"/>
        <dbReference type="ChEBI" id="CHEBI:58698"/>
        <dbReference type="ChEBI" id="CHEBI:59648"/>
        <dbReference type="ChEBI" id="CHEBI:90778"/>
        <dbReference type="ChEBI" id="CHEBI:232372"/>
        <dbReference type="EC" id="2.8.1.12"/>
    </reaction>
</comment>
<keyword evidence="13" id="KW-1185">Reference proteome</keyword>
<reference evidence="12 13" key="1">
    <citation type="submission" date="2018-10" db="EMBL/GenBank/DDBJ databases">
        <title>Genomic Encyclopedia of Type Strains, Phase IV (KMG-IV): sequencing the most valuable type-strain genomes for metagenomic binning, comparative biology and taxonomic classification.</title>
        <authorList>
            <person name="Goeker M."/>
        </authorList>
    </citation>
    <scope>NUCLEOTIDE SEQUENCE [LARGE SCALE GENOMIC DNA]</scope>
    <source>
        <strain evidence="12 13">DSM 22228</strain>
    </source>
</reference>
<comment type="similarity">
    <text evidence="2">Belongs to the MoaE family.</text>
</comment>
<gene>
    <name evidence="12" type="ORF">DES39_1602</name>
</gene>
<dbReference type="Gene3D" id="3.90.1170.40">
    <property type="entry name" value="Molybdopterin biosynthesis MoaE subunit"/>
    <property type="match status" value="1"/>
</dbReference>
<dbReference type="AlphaFoldDB" id="A0A495RCA5"/>
<evidence type="ECO:0000313" key="12">
    <source>
        <dbReference type="EMBL" id="RKS85093.1"/>
    </source>
</evidence>
<proteinExistence type="inferred from homology"/>
<dbReference type="EC" id="2.8.1.12" evidence="3"/>